<reference evidence="11 12" key="1">
    <citation type="submission" date="2022-04" db="EMBL/GenBank/DDBJ databases">
        <title>Positive selection, recombination, and allopatry shape intraspecific diversity of widespread and dominant cyanobacteria.</title>
        <authorList>
            <person name="Wei J."/>
            <person name="Shu W."/>
            <person name="Hu C."/>
        </authorList>
    </citation>
    <scope>NUCLEOTIDE SEQUENCE [LARGE SCALE GENOMIC DNA]</scope>
    <source>
        <strain evidence="11 12">GB2-A4</strain>
    </source>
</reference>
<feature type="coiled-coil region" evidence="8">
    <location>
        <begin position="199"/>
        <end position="233"/>
    </location>
</feature>
<evidence type="ECO:0000256" key="7">
    <source>
        <dbReference type="ARBA" id="ARBA00033408"/>
    </source>
</evidence>
<dbReference type="Pfam" id="PF13476">
    <property type="entry name" value="AAA_23"/>
    <property type="match status" value="1"/>
</dbReference>
<accession>A0ABV0J789</accession>
<evidence type="ECO:0000256" key="4">
    <source>
        <dbReference type="ARBA" id="ARBA00022763"/>
    </source>
</evidence>
<dbReference type="SUPFAM" id="SSF52540">
    <property type="entry name" value="P-loop containing nucleoside triphosphate hydrolases"/>
    <property type="match status" value="1"/>
</dbReference>
<protein>
    <recommendedName>
        <fullName evidence="2">DNA repair protein RecN</fullName>
    </recommendedName>
    <alternativeName>
        <fullName evidence="7">Recombination protein N</fullName>
    </alternativeName>
</protein>
<keyword evidence="6" id="KW-0234">DNA repair</keyword>
<dbReference type="PANTHER" id="PTHR11059:SF0">
    <property type="entry name" value="DNA REPAIR PROTEIN RECN"/>
    <property type="match status" value="1"/>
</dbReference>
<evidence type="ECO:0000256" key="9">
    <source>
        <dbReference type="SAM" id="MobiDB-lite"/>
    </source>
</evidence>
<feature type="region of interest" description="Disordered" evidence="9">
    <location>
        <begin position="613"/>
        <end position="649"/>
    </location>
</feature>
<evidence type="ECO:0000256" key="1">
    <source>
        <dbReference type="ARBA" id="ARBA00009441"/>
    </source>
</evidence>
<dbReference type="PANTHER" id="PTHR11059">
    <property type="entry name" value="DNA REPAIR PROTEIN RECN"/>
    <property type="match status" value="1"/>
</dbReference>
<dbReference type="NCBIfam" id="TIGR00634">
    <property type="entry name" value="recN"/>
    <property type="match status" value="1"/>
</dbReference>
<evidence type="ECO:0000256" key="6">
    <source>
        <dbReference type="ARBA" id="ARBA00023204"/>
    </source>
</evidence>
<evidence type="ECO:0000313" key="11">
    <source>
        <dbReference type="EMBL" id="MEP0817632.1"/>
    </source>
</evidence>
<dbReference type="RefSeq" id="WP_190435918.1">
    <property type="nucleotide sequence ID" value="NZ_JAMPKM010000005.1"/>
</dbReference>
<dbReference type="Proteomes" id="UP001464891">
    <property type="component" value="Unassembled WGS sequence"/>
</dbReference>
<dbReference type="InterPro" id="IPR027417">
    <property type="entry name" value="P-loop_NTPase"/>
</dbReference>
<dbReference type="Gene3D" id="3.40.50.300">
    <property type="entry name" value="P-loop containing nucleotide triphosphate hydrolases"/>
    <property type="match status" value="2"/>
</dbReference>
<dbReference type="InterPro" id="IPR004604">
    <property type="entry name" value="DNA_recomb/repair_RecN"/>
</dbReference>
<evidence type="ECO:0000259" key="10">
    <source>
        <dbReference type="Pfam" id="PF13476"/>
    </source>
</evidence>
<feature type="compositionally biased region" description="Low complexity" evidence="9">
    <location>
        <begin position="632"/>
        <end position="643"/>
    </location>
</feature>
<name>A0ABV0J789_9CYAN</name>
<dbReference type="EMBL" id="JAMPKM010000005">
    <property type="protein sequence ID" value="MEP0817632.1"/>
    <property type="molecule type" value="Genomic_DNA"/>
</dbReference>
<keyword evidence="3" id="KW-0547">Nucleotide-binding</keyword>
<sequence>MLLSLRIENFALIDRLELEFSTGLNVLTGETGAGKSIILDAIDAALGGKVTSRAIRTGADRGLVEATFALDPSLAAWLTEQEIDLLDDASLVCSREMVAGQSTLRSRSRLNGVLVNKQQMEILRDRLVEITAQGQTMQLGQAANQREWLDGFGGPPLLEQRAGVSSAFIAYQQASQALEKRRHSESQRLQQLDLYQYQLRELSTANLAEADELEQLEQERQRLSHSVELQQQSYQAYQALYQNDAGEPACADLLGNTEVILNDMLRYDPELQPILDLVTDALAQIQEAGRQINAYGESVETDPQRLQDVEDRIAELKQICRKYGPTLADAIAFQQRVQSELEALTGGGLSLEELEQTYQERRTALVTVCAQLTELRQVAARELEDRLIRELKPLAMEKVQFQVQIAPIAPTANGADQITFLFSPNPGEPLQPLNETASGGEMSRFLLAIKACFSQVDLIGTLVFDEIDVGVSGRVTQAIAEKLYQLSQQHQVLCVTHQPIVAAMADYHFHVDKQAIAEPVVVATKNGKRSQSKGKPAAATEIETETTAVDLITSEADLEAIRTVVRVTTLDPNQRREELAQLAGGRSVQEAIAFADSLLAQAADLRQTPATTTIAPVETVTPAEVNSKSKTRSTSTRAKASRSQAPKKA</sequence>
<comment type="caution">
    <text evidence="11">The sequence shown here is derived from an EMBL/GenBank/DDBJ whole genome shotgun (WGS) entry which is preliminary data.</text>
</comment>
<keyword evidence="4" id="KW-0227">DNA damage</keyword>
<keyword evidence="8" id="KW-0175">Coiled coil</keyword>
<evidence type="ECO:0000313" key="12">
    <source>
        <dbReference type="Proteomes" id="UP001464891"/>
    </source>
</evidence>
<keyword evidence="5" id="KW-0067">ATP-binding</keyword>
<dbReference type="CDD" id="cd03241">
    <property type="entry name" value="ABC_RecN"/>
    <property type="match status" value="2"/>
</dbReference>
<keyword evidence="12" id="KW-1185">Reference proteome</keyword>
<proteinExistence type="inferred from homology"/>
<evidence type="ECO:0000256" key="8">
    <source>
        <dbReference type="SAM" id="Coils"/>
    </source>
</evidence>
<gene>
    <name evidence="11" type="primary">recN</name>
    <name evidence="11" type="ORF">NC998_11035</name>
</gene>
<organism evidence="11 12">
    <name type="scientific">Trichocoleus desertorum GB2-A4</name>
    <dbReference type="NCBI Taxonomy" id="2933944"/>
    <lineage>
        <taxon>Bacteria</taxon>
        <taxon>Bacillati</taxon>
        <taxon>Cyanobacteriota</taxon>
        <taxon>Cyanophyceae</taxon>
        <taxon>Leptolyngbyales</taxon>
        <taxon>Trichocoleusaceae</taxon>
        <taxon>Trichocoleus</taxon>
    </lineage>
</organism>
<evidence type="ECO:0000256" key="2">
    <source>
        <dbReference type="ARBA" id="ARBA00021315"/>
    </source>
</evidence>
<evidence type="ECO:0000256" key="3">
    <source>
        <dbReference type="ARBA" id="ARBA00022741"/>
    </source>
</evidence>
<evidence type="ECO:0000256" key="5">
    <source>
        <dbReference type="ARBA" id="ARBA00022840"/>
    </source>
</evidence>
<feature type="domain" description="Rad50/SbcC-type AAA" evidence="10">
    <location>
        <begin position="4"/>
        <end position="235"/>
    </location>
</feature>
<comment type="similarity">
    <text evidence="1">Belongs to the RecN family.</text>
</comment>
<dbReference type="InterPro" id="IPR038729">
    <property type="entry name" value="Rad50/SbcC_AAA"/>
</dbReference>